<dbReference type="Proteomes" id="UP000422989">
    <property type="component" value="Chromosome"/>
</dbReference>
<accession>A0A6I6E486</accession>
<evidence type="ECO:0000313" key="4">
    <source>
        <dbReference type="EMBL" id="QGU27587.1"/>
    </source>
</evidence>
<evidence type="ECO:0000313" key="5">
    <source>
        <dbReference type="Proteomes" id="UP000422989"/>
    </source>
</evidence>
<evidence type="ECO:0000256" key="2">
    <source>
        <dbReference type="SAM" id="Phobius"/>
    </source>
</evidence>
<protein>
    <submittedName>
        <fullName evidence="4">VanZ family protein</fullName>
    </submittedName>
</protein>
<feature type="transmembrane region" description="Helical" evidence="2">
    <location>
        <begin position="71"/>
        <end position="89"/>
    </location>
</feature>
<feature type="region of interest" description="Disordered" evidence="1">
    <location>
        <begin position="171"/>
        <end position="222"/>
    </location>
</feature>
<feature type="transmembrane region" description="Helical" evidence="2">
    <location>
        <begin position="16"/>
        <end position="36"/>
    </location>
</feature>
<gene>
    <name evidence="4" type="ORF">D7D94_07845</name>
</gene>
<dbReference type="KEGG" id="moj:D7D94_07845"/>
<name>A0A6I6E486_9MICO</name>
<dbReference type="InterPro" id="IPR006976">
    <property type="entry name" value="VanZ-like"/>
</dbReference>
<dbReference type="OrthoDB" id="3787741at2"/>
<dbReference type="AlphaFoldDB" id="A0A6I6E486"/>
<keyword evidence="2" id="KW-1133">Transmembrane helix</keyword>
<keyword evidence="2" id="KW-0472">Membrane</keyword>
<evidence type="ECO:0000259" key="3">
    <source>
        <dbReference type="Pfam" id="PF04892"/>
    </source>
</evidence>
<sequence>MTDALGPKPPRSRARLWVATLLLAIYAGFVAVVTLWPNPNDLEFGGISDRVLKVLYRFGVPEWFGFDEIEFTANIGMFIPLGFFLGLALPRRAWWLALFLVPGYSGFIEWTQATSLESRVSSMLDVFANTAGGYIGILLAMTMRAMIYARDRRIIARAIWERDAEILRAREHPLPQQPGRVQQPGRPVQQQTWHEPDAATRVFEQRPTWQDPRDAPTERLPF</sequence>
<dbReference type="RefSeq" id="WP_156242085.1">
    <property type="nucleotide sequence ID" value="NZ_BAAAZL010000004.1"/>
</dbReference>
<feature type="transmembrane region" description="Helical" evidence="2">
    <location>
        <begin position="94"/>
        <end position="111"/>
    </location>
</feature>
<evidence type="ECO:0000256" key="1">
    <source>
        <dbReference type="SAM" id="MobiDB-lite"/>
    </source>
</evidence>
<keyword evidence="5" id="KW-1185">Reference proteome</keyword>
<proteinExistence type="predicted"/>
<organism evidence="4 5">
    <name type="scientific">Microbacterium oryzae</name>
    <dbReference type="NCBI Taxonomy" id="743009"/>
    <lineage>
        <taxon>Bacteria</taxon>
        <taxon>Bacillati</taxon>
        <taxon>Actinomycetota</taxon>
        <taxon>Actinomycetes</taxon>
        <taxon>Micrococcales</taxon>
        <taxon>Microbacteriaceae</taxon>
        <taxon>Microbacterium</taxon>
    </lineage>
</organism>
<feature type="domain" description="VanZ-like" evidence="3">
    <location>
        <begin position="24"/>
        <end position="143"/>
    </location>
</feature>
<dbReference type="EMBL" id="CP032550">
    <property type="protein sequence ID" value="QGU27587.1"/>
    <property type="molecule type" value="Genomic_DNA"/>
</dbReference>
<dbReference type="Pfam" id="PF04892">
    <property type="entry name" value="VanZ"/>
    <property type="match status" value="1"/>
</dbReference>
<feature type="transmembrane region" description="Helical" evidence="2">
    <location>
        <begin position="131"/>
        <end position="149"/>
    </location>
</feature>
<keyword evidence="2" id="KW-0812">Transmembrane</keyword>
<feature type="compositionally biased region" description="Basic and acidic residues" evidence="1">
    <location>
        <begin position="211"/>
        <end position="222"/>
    </location>
</feature>
<feature type="compositionally biased region" description="Low complexity" evidence="1">
    <location>
        <begin position="177"/>
        <end position="191"/>
    </location>
</feature>
<reference evidence="4 5" key="1">
    <citation type="submission" date="2018-09" db="EMBL/GenBank/DDBJ databases">
        <title>Whole genome sequencing of Microbacterium oryzae strain MB-10T.</title>
        <authorList>
            <person name="Das S.K."/>
        </authorList>
    </citation>
    <scope>NUCLEOTIDE SEQUENCE [LARGE SCALE GENOMIC DNA]</scope>
    <source>
        <strain evidence="4 5">MB-10</strain>
    </source>
</reference>